<dbReference type="InterPro" id="IPR011429">
    <property type="entry name" value="Cyt_c_Planctomycete-type"/>
</dbReference>
<dbReference type="Proteomes" id="UP000593765">
    <property type="component" value="Chromosome"/>
</dbReference>
<dbReference type="PANTHER" id="PTHR35889:SF3">
    <property type="entry name" value="F-BOX DOMAIN-CONTAINING PROTEIN"/>
    <property type="match status" value="1"/>
</dbReference>
<reference evidence="5 6" key="1">
    <citation type="submission" date="2020-10" db="EMBL/GenBank/DDBJ databases">
        <title>Wide distribution of Phycisphaera-like planctomycetes from WD2101 soil group in peatlands and genome analysis of the first cultivated representative.</title>
        <authorList>
            <person name="Dedysh S.N."/>
            <person name="Beletsky A.V."/>
            <person name="Ivanova A."/>
            <person name="Kulichevskaya I.S."/>
            <person name="Suzina N.E."/>
            <person name="Philippov D.A."/>
            <person name="Rakitin A.L."/>
            <person name="Mardanov A.V."/>
            <person name="Ravin N.V."/>
        </authorList>
    </citation>
    <scope>NUCLEOTIDE SEQUENCE [LARGE SCALE GENOMIC DNA]</scope>
    <source>
        <strain evidence="5 6">M1803</strain>
    </source>
</reference>
<gene>
    <name evidence="5" type="ORF">IPV69_21895</name>
</gene>
<evidence type="ECO:0000313" key="5">
    <source>
        <dbReference type="EMBL" id="QOV88851.1"/>
    </source>
</evidence>
<dbReference type="Pfam" id="PF07587">
    <property type="entry name" value="PSD1"/>
    <property type="match status" value="1"/>
</dbReference>
<feature type="domain" description="DUF1549" evidence="2">
    <location>
        <begin position="144"/>
        <end position="349"/>
    </location>
</feature>
<dbReference type="Pfam" id="PF07583">
    <property type="entry name" value="PSCyt2"/>
    <property type="match status" value="1"/>
</dbReference>
<evidence type="ECO:0000313" key="6">
    <source>
        <dbReference type="Proteomes" id="UP000593765"/>
    </source>
</evidence>
<dbReference type="KEGG" id="hbs:IPV69_21895"/>
<evidence type="ECO:0000256" key="1">
    <source>
        <dbReference type="SAM" id="SignalP"/>
    </source>
</evidence>
<evidence type="ECO:0000259" key="4">
    <source>
        <dbReference type="Pfam" id="PF07635"/>
    </source>
</evidence>
<accession>A0A7M2WVI9</accession>
<dbReference type="InterPro" id="IPR036909">
    <property type="entry name" value="Cyt_c-like_dom_sf"/>
</dbReference>
<feature type="signal peptide" evidence="1">
    <location>
        <begin position="1"/>
        <end position="19"/>
    </location>
</feature>
<dbReference type="AlphaFoldDB" id="A0A7M2WVI9"/>
<dbReference type="InterPro" id="IPR011444">
    <property type="entry name" value="DUF1549"/>
</dbReference>
<dbReference type="PANTHER" id="PTHR35889">
    <property type="entry name" value="CYCLOINULO-OLIGOSACCHARIDE FRUCTANOTRANSFERASE-RELATED"/>
    <property type="match status" value="1"/>
</dbReference>
<dbReference type="Pfam" id="PF07635">
    <property type="entry name" value="PSCyt1"/>
    <property type="match status" value="1"/>
</dbReference>
<feature type="domain" description="DUF1553" evidence="3">
    <location>
        <begin position="466"/>
        <end position="723"/>
    </location>
</feature>
<keyword evidence="6" id="KW-1185">Reference proteome</keyword>
<feature type="domain" description="Cytochrome C Planctomycete-type" evidence="4">
    <location>
        <begin position="37"/>
        <end position="95"/>
    </location>
</feature>
<protein>
    <submittedName>
        <fullName evidence="5">PSD1 domain-containing protein</fullName>
    </submittedName>
</protein>
<organism evidence="5 6">
    <name type="scientific">Humisphaera borealis</name>
    <dbReference type="NCBI Taxonomy" id="2807512"/>
    <lineage>
        <taxon>Bacteria</taxon>
        <taxon>Pseudomonadati</taxon>
        <taxon>Planctomycetota</taxon>
        <taxon>Phycisphaerae</taxon>
        <taxon>Tepidisphaerales</taxon>
        <taxon>Tepidisphaeraceae</taxon>
        <taxon>Humisphaera</taxon>
    </lineage>
</organism>
<evidence type="ECO:0000259" key="3">
    <source>
        <dbReference type="Pfam" id="PF07587"/>
    </source>
</evidence>
<evidence type="ECO:0000259" key="2">
    <source>
        <dbReference type="Pfam" id="PF07583"/>
    </source>
</evidence>
<sequence length="773" mass="84981">MFRIASIAVFLALCPAVRAASPVDFDRDVKPILAAHCYECHGTDKTKAGLKLTDRDGAIMKLKSDAVAVVPGKPDASALIARVVTTDVEERMPPEKPALKPAQVATLKQWIAEGAAYGVHWAYRPIVRVDPPAVKTADWAANDIDRFVLASLEGAGVIPSPPADKATLIRRLSLDLTGLPPTPAEVDSFTNDAAPDAYAKLVDRLLASPHFGERWGRHWLDKARYADSDGYEKDTPRPDAYVFRDWVIKAINDDMPFDRFTVEQLAGDLLPGASNEQRIATAFHRQTLTNKEGGADQEQFRVEATFDRAETTGAVWLGLTVGCARCHNHKYDAITQREYYQLFAYFNNGDEVNLQLPGSTDEVRKYKLALAEHNKQVKAIEAQIADGKTPATPAAKKKLEADLAALKKKAPAAPGLAVRVIGQRTANPRPNTMLHRGDFLQPGEQVTPGSLATLHAFTPRDPQKPDRLDLANWLTSPANPLTPRVAANDIWQKLFGKGLVRTPDDFGVRGERPTHPELLDWLADEYRRVGWSRKALIRTIVLSSTYRQSAAYRLDLAERDPENKLLARQNRFRVDGEIVRDATLAASGLLSRKIGGPSVFPALPPDIAALSYANNFRWTTSPGEDRYRRGMYTFHKRTAPHPNLISFDCPDGNATQIQRAISNTPLQALTTLNNESFHEAAQALARRTLAEGGPADDARVGHAFRLCLARSPDATELAELRSLLASARAFYTANEQAAVKLAGTTKSSNAAELAAWVATVRVVLNLDEFLTRE</sequence>
<dbReference type="GO" id="GO:0020037">
    <property type="term" value="F:heme binding"/>
    <property type="evidence" value="ECO:0007669"/>
    <property type="project" value="InterPro"/>
</dbReference>
<dbReference type="SUPFAM" id="SSF46626">
    <property type="entry name" value="Cytochrome c"/>
    <property type="match status" value="1"/>
</dbReference>
<proteinExistence type="predicted"/>
<dbReference type="EMBL" id="CP063458">
    <property type="protein sequence ID" value="QOV88851.1"/>
    <property type="molecule type" value="Genomic_DNA"/>
</dbReference>
<dbReference type="InterPro" id="IPR022655">
    <property type="entry name" value="DUF1553"/>
</dbReference>
<dbReference type="GO" id="GO:0009055">
    <property type="term" value="F:electron transfer activity"/>
    <property type="evidence" value="ECO:0007669"/>
    <property type="project" value="InterPro"/>
</dbReference>
<keyword evidence="1" id="KW-0732">Signal</keyword>
<name>A0A7M2WVI9_9BACT</name>
<feature type="chain" id="PRO_5034085681" evidence="1">
    <location>
        <begin position="20"/>
        <end position="773"/>
    </location>
</feature>